<name>A0ABT2BRF3_9BURK</name>
<reference evidence="2 3" key="1">
    <citation type="submission" date="2022-08" db="EMBL/GenBank/DDBJ databases">
        <title>Reclassification of Massilia species as members of the genera Telluria, Duganella, Pseudoduganella, Mokoshia gen. nov. and Zemynaea gen. nov. using orthogonal and non-orthogonal genome-based approaches.</title>
        <authorList>
            <person name="Bowman J.P."/>
        </authorList>
    </citation>
    <scope>NUCLEOTIDE SEQUENCE [LARGE SCALE GENOMIC DNA]</scope>
    <source>
        <strain evidence="2 3">JCM 31607</strain>
    </source>
</reference>
<dbReference type="RefSeq" id="WP_258858560.1">
    <property type="nucleotide sequence ID" value="NZ_JANUGV010000012.1"/>
</dbReference>
<evidence type="ECO:0008006" key="4">
    <source>
        <dbReference type="Google" id="ProtNLM"/>
    </source>
</evidence>
<feature type="transmembrane region" description="Helical" evidence="1">
    <location>
        <begin position="94"/>
        <end position="116"/>
    </location>
</feature>
<feature type="transmembrane region" description="Helical" evidence="1">
    <location>
        <begin position="156"/>
        <end position="175"/>
    </location>
</feature>
<gene>
    <name evidence="2" type="ORF">NX773_22975</name>
</gene>
<proteinExistence type="predicted"/>
<comment type="caution">
    <text evidence="2">The sequence shown here is derived from an EMBL/GenBank/DDBJ whole genome shotgun (WGS) entry which is preliminary data.</text>
</comment>
<dbReference type="Proteomes" id="UP001205861">
    <property type="component" value="Unassembled WGS sequence"/>
</dbReference>
<feature type="transmembrane region" description="Helical" evidence="1">
    <location>
        <begin position="45"/>
        <end position="73"/>
    </location>
</feature>
<sequence length="393" mass="41736">MNSLFLSRIATLRWLAALIAVSYHVRFLLFANYGHVAHKGILTRLFYFVTSLGHESFIAYMVLSGLLLGGLPLSRWRRGADPRPDLWRNGRKAYLLLVPALAAGGLLDVAGGALFAGSGVYAALPQSAPTHLTPFVLFGNLLLLQDIVVPGFGSNAMLFLLAYEAWAYVVLATAFSFGPSGLRRGCAVAALLAAALVLVAPRYLGYLAAWLLGLAVAAWAPRWRGRVPGWAGAALLFAVLLASRVAGARLASLQPAYVSLLRLLLDLMVAAGLAVFLATLYGSRGRRARPGTAARLRRALAGLGLPLYATQFPFMAFAVALANAWLGLPLAAQPSAGGLLAFALVIGAIYLFALLAARASAVLAAMLPSRAAARWSRQWSNAYASLGRLSRRP</sequence>
<feature type="transmembrane region" description="Helical" evidence="1">
    <location>
        <begin position="12"/>
        <end position="33"/>
    </location>
</feature>
<keyword evidence="1" id="KW-0472">Membrane</keyword>
<keyword evidence="3" id="KW-1185">Reference proteome</keyword>
<feature type="transmembrane region" description="Helical" evidence="1">
    <location>
        <begin position="128"/>
        <end position="144"/>
    </location>
</feature>
<feature type="transmembrane region" description="Helical" evidence="1">
    <location>
        <begin position="259"/>
        <end position="282"/>
    </location>
</feature>
<keyword evidence="1" id="KW-1133">Transmembrane helix</keyword>
<organism evidence="2 3">
    <name type="scientific">Massilia solisilvae</name>
    <dbReference type="NCBI Taxonomy" id="1811225"/>
    <lineage>
        <taxon>Bacteria</taxon>
        <taxon>Pseudomonadati</taxon>
        <taxon>Pseudomonadota</taxon>
        <taxon>Betaproteobacteria</taxon>
        <taxon>Burkholderiales</taxon>
        <taxon>Oxalobacteraceae</taxon>
        <taxon>Telluria group</taxon>
        <taxon>Massilia</taxon>
    </lineage>
</organism>
<feature type="transmembrane region" description="Helical" evidence="1">
    <location>
        <begin position="303"/>
        <end position="326"/>
    </location>
</feature>
<evidence type="ECO:0000313" key="3">
    <source>
        <dbReference type="Proteomes" id="UP001205861"/>
    </source>
</evidence>
<evidence type="ECO:0000256" key="1">
    <source>
        <dbReference type="SAM" id="Phobius"/>
    </source>
</evidence>
<feature type="transmembrane region" description="Helical" evidence="1">
    <location>
        <begin position="338"/>
        <end position="367"/>
    </location>
</feature>
<protein>
    <recommendedName>
        <fullName evidence="4">Acyltransferase</fullName>
    </recommendedName>
</protein>
<feature type="transmembrane region" description="Helical" evidence="1">
    <location>
        <begin position="187"/>
        <end position="220"/>
    </location>
</feature>
<keyword evidence="1" id="KW-0812">Transmembrane</keyword>
<evidence type="ECO:0000313" key="2">
    <source>
        <dbReference type="EMBL" id="MCS0611030.1"/>
    </source>
</evidence>
<feature type="transmembrane region" description="Helical" evidence="1">
    <location>
        <begin position="227"/>
        <end position="247"/>
    </location>
</feature>
<dbReference type="EMBL" id="JANUGV010000012">
    <property type="protein sequence ID" value="MCS0611030.1"/>
    <property type="molecule type" value="Genomic_DNA"/>
</dbReference>
<accession>A0ABT2BRF3</accession>